<accession>A0AAI9XUF7</accession>
<dbReference type="GO" id="GO:0004674">
    <property type="term" value="F:protein serine/threonine kinase activity"/>
    <property type="evidence" value="ECO:0007669"/>
    <property type="project" value="TreeGrafter"/>
</dbReference>
<name>A0AAI9XUF7_9PEZI</name>
<dbReference type="PROSITE" id="PS50011">
    <property type="entry name" value="PROTEIN_KINASE_DOM"/>
    <property type="match status" value="1"/>
</dbReference>
<dbReference type="GO" id="GO:0005524">
    <property type="term" value="F:ATP binding"/>
    <property type="evidence" value="ECO:0007669"/>
    <property type="project" value="InterPro"/>
</dbReference>
<dbReference type="InterPro" id="IPR011009">
    <property type="entry name" value="Kinase-like_dom_sf"/>
</dbReference>
<protein>
    <recommendedName>
        <fullName evidence="1">Protein kinase domain-containing protein</fullName>
    </recommendedName>
</protein>
<dbReference type="PANTHER" id="PTHR24359">
    <property type="entry name" value="SERINE/THREONINE-PROTEIN KINASE SBK1"/>
    <property type="match status" value="1"/>
</dbReference>
<proteinExistence type="predicted"/>
<dbReference type="Proteomes" id="UP001239795">
    <property type="component" value="Unassembled WGS sequence"/>
</dbReference>
<evidence type="ECO:0000313" key="3">
    <source>
        <dbReference type="Proteomes" id="UP001239795"/>
    </source>
</evidence>
<dbReference type="EMBL" id="MLGG01000006">
    <property type="protein sequence ID" value="KAK1464231.1"/>
    <property type="molecule type" value="Genomic_DNA"/>
</dbReference>
<dbReference type="SUPFAM" id="SSF56112">
    <property type="entry name" value="Protein kinase-like (PK-like)"/>
    <property type="match status" value="1"/>
</dbReference>
<keyword evidence="3" id="KW-1185">Reference proteome</keyword>
<dbReference type="Gene3D" id="1.10.510.10">
    <property type="entry name" value="Transferase(Phosphotransferase) domain 1"/>
    <property type="match status" value="1"/>
</dbReference>
<evidence type="ECO:0000259" key="1">
    <source>
        <dbReference type="PROSITE" id="PS50011"/>
    </source>
</evidence>
<gene>
    <name evidence="2" type="ORF">CMEL01_12992</name>
</gene>
<sequence length="695" mass="79135">MSQFDFGREFLNDFNPERSLEFYPEGRRPPNVVREQSDVSITTKSNNYNYGIDLVEENNTALLWSQPDAMFPGFVGGAFEPHGEPSNTEADLQLENEIGMGAAEAMCEQIHEAMQSTGPTHSRPWLPSGDLHAISHRNHVSAVLRQHFSEPTLGRLTDYVCGTETGTHKGGDTSQRIFVILVLIRRIETLPALMKDGLRDRDLPFEWLNPVSRDQLISPKSQFANKALSCFERRGKGLLREFYENQWKILAPIIDRDKNGEVTTFHLAEEVIMPWTFIGDERKEGSFSMVRKVEIHQDHHSFHNHKAFALKTLLQTDPDQAEDEFEQELKAFTKMEPGDHILDLCATFKIGDKYSFLFPWAEGGNLKHFWNKCPTQVQKGARQPDILLRWVAEQCHALAAALQSIHEVRVKALKRANRIHENEDTDRDIYGIHGDIKPENILLFNHLDKPLGIGTLKIADFGLTEFHRLTSRTRSFNHGSDARQPAPTYEAPELVQLGEVYSRKADVWALGCVFSEFLTWVVRGHLAVGEFGQARAMERDWDDSKKRFRWAEDKFFVATYNDGGVPGAVRTSLKLAVDNWLDELYQESKTEEPNFLTDFLDLLGHKVLVCERDNRVSCERLVMELEKFASRAGESRSDDPYWRPPLPSFRQGFPKRGEASNGITGRRVAFAHQSSASSVSWICVDDTTVRSGTTE</sequence>
<feature type="domain" description="Protein kinase" evidence="1">
    <location>
        <begin position="276"/>
        <end position="608"/>
    </location>
</feature>
<dbReference type="AlphaFoldDB" id="A0AAI9XUF7"/>
<comment type="caution">
    <text evidence="2">The sequence shown here is derived from an EMBL/GenBank/DDBJ whole genome shotgun (WGS) entry which is preliminary data.</text>
</comment>
<dbReference type="Pfam" id="PF00069">
    <property type="entry name" value="Pkinase"/>
    <property type="match status" value="1"/>
</dbReference>
<dbReference type="CDD" id="cd00180">
    <property type="entry name" value="PKc"/>
    <property type="match status" value="1"/>
</dbReference>
<reference evidence="2 3" key="1">
    <citation type="submission" date="2016-10" db="EMBL/GenBank/DDBJ databases">
        <title>The genome sequence of Colletotrichum fioriniae PJ7.</title>
        <authorList>
            <person name="Baroncelli R."/>
        </authorList>
    </citation>
    <scope>NUCLEOTIDE SEQUENCE [LARGE SCALE GENOMIC DNA]</scope>
    <source>
        <strain evidence="2">Col 31</strain>
    </source>
</reference>
<dbReference type="InterPro" id="IPR000719">
    <property type="entry name" value="Prot_kinase_dom"/>
</dbReference>
<organism evidence="2 3">
    <name type="scientific">Colletotrichum melonis</name>
    <dbReference type="NCBI Taxonomy" id="1209925"/>
    <lineage>
        <taxon>Eukaryota</taxon>
        <taxon>Fungi</taxon>
        <taxon>Dikarya</taxon>
        <taxon>Ascomycota</taxon>
        <taxon>Pezizomycotina</taxon>
        <taxon>Sordariomycetes</taxon>
        <taxon>Hypocreomycetidae</taxon>
        <taxon>Glomerellales</taxon>
        <taxon>Glomerellaceae</taxon>
        <taxon>Colletotrichum</taxon>
        <taxon>Colletotrichum acutatum species complex</taxon>
    </lineage>
</organism>
<evidence type="ECO:0000313" key="2">
    <source>
        <dbReference type="EMBL" id="KAK1464231.1"/>
    </source>
</evidence>
<dbReference type="PANTHER" id="PTHR24359:SF37">
    <property type="entry name" value="PROTEIN KINASE DOMAIN-CONTAINING PROTEIN"/>
    <property type="match status" value="1"/>
</dbReference>
<dbReference type="SMART" id="SM00220">
    <property type="entry name" value="S_TKc"/>
    <property type="match status" value="1"/>
</dbReference>